<reference evidence="10 11" key="1">
    <citation type="submission" date="2013-11" db="EMBL/GenBank/DDBJ databases">
        <title>Genome sequencing of Stegodyphus mimosarum.</title>
        <authorList>
            <person name="Bechsgaard J."/>
        </authorList>
    </citation>
    <scope>NUCLEOTIDE SEQUENCE [LARGE SCALE GENOMIC DNA]</scope>
</reference>
<comment type="subcellular location">
    <subcellularLocation>
        <location evidence="1">Membrane</location>
        <topology evidence="1">Multi-pass membrane protein</topology>
    </subcellularLocation>
</comment>
<dbReference type="PANTHER" id="PTHR10846">
    <property type="entry name" value="SODIUM/POTASSIUM/CALCIUM EXCHANGER"/>
    <property type="match status" value="1"/>
</dbReference>
<evidence type="ECO:0000256" key="4">
    <source>
        <dbReference type="ARBA" id="ARBA00022568"/>
    </source>
</evidence>
<dbReference type="AlphaFoldDB" id="A0A087TPW0"/>
<dbReference type="InterPro" id="IPR004837">
    <property type="entry name" value="NaCa_Exmemb"/>
</dbReference>
<dbReference type="GO" id="GO:0005262">
    <property type="term" value="F:calcium channel activity"/>
    <property type="evidence" value="ECO:0007669"/>
    <property type="project" value="TreeGrafter"/>
</dbReference>
<feature type="transmembrane region" description="Helical" evidence="8">
    <location>
        <begin position="74"/>
        <end position="96"/>
    </location>
</feature>
<dbReference type="OMA" id="ECICENL"/>
<evidence type="ECO:0000313" key="10">
    <source>
        <dbReference type="EMBL" id="KFM67149.1"/>
    </source>
</evidence>
<dbReference type="GO" id="GO:0008273">
    <property type="term" value="F:calcium, potassium:sodium antiporter activity"/>
    <property type="evidence" value="ECO:0007669"/>
    <property type="project" value="TreeGrafter"/>
</dbReference>
<evidence type="ECO:0000259" key="9">
    <source>
        <dbReference type="Pfam" id="PF01699"/>
    </source>
</evidence>
<feature type="domain" description="Sodium/calcium exchanger membrane region" evidence="9">
    <location>
        <begin position="78"/>
        <end position="136"/>
    </location>
</feature>
<dbReference type="Pfam" id="PF01699">
    <property type="entry name" value="Na_Ca_ex"/>
    <property type="match status" value="1"/>
</dbReference>
<comment type="similarity">
    <text evidence="2">Belongs to the Ca(2+):cation antiporter (CaCA) (TC 2.A.19) family. SLC24A subfamily.</text>
</comment>
<keyword evidence="4" id="KW-0106">Calcium</keyword>
<dbReference type="STRING" id="407821.A0A087TPW0"/>
<evidence type="ECO:0000256" key="6">
    <source>
        <dbReference type="ARBA" id="ARBA00022989"/>
    </source>
</evidence>
<evidence type="ECO:0000256" key="7">
    <source>
        <dbReference type="ARBA" id="ARBA00023136"/>
    </source>
</evidence>
<keyword evidence="4" id="KW-0813">Transport</keyword>
<dbReference type="PANTHER" id="PTHR10846:SF74">
    <property type="entry name" value="SODIUM_POTASSIUM_CALCIUM EXCHANGER CG1090-RELATED"/>
    <property type="match status" value="1"/>
</dbReference>
<proteinExistence type="inferred from homology"/>
<protein>
    <submittedName>
        <fullName evidence="10">Putative sodium/potassium/calcium exchanger</fullName>
    </submittedName>
</protein>
<keyword evidence="4" id="KW-0406">Ion transport</keyword>
<name>A0A087TPW0_STEMI</name>
<keyword evidence="5 8" id="KW-0812">Transmembrane</keyword>
<evidence type="ECO:0000313" key="11">
    <source>
        <dbReference type="Proteomes" id="UP000054359"/>
    </source>
</evidence>
<dbReference type="Proteomes" id="UP000054359">
    <property type="component" value="Unassembled WGS sequence"/>
</dbReference>
<evidence type="ECO:0000256" key="3">
    <source>
        <dbReference type="ARBA" id="ARBA00022449"/>
    </source>
</evidence>
<dbReference type="Gene3D" id="1.20.1420.30">
    <property type="entry name" value="NCX, central ion-binding region"/>
    <property type="match status" value="1"/>
</dbReference>
<gene>
    <name evidence="10" type="ORF">X975_11584</name>
</gene>
<evidence type="ECO:0000256" key="1">
    <source>
        <dbReference type="ARBA" id="ARBA00004141"/>
    </source>
</evidence>
<dbReference type="InterPro" id="IPR004481">
    <property type="entry name" value="K/Na/Ca-exchanger"/>
</dbReference>
<dbReference type="InterPro" id="IPR044880">
    <property type="entry name" value="NCX_ion-bd_dom_sf"/>
</dbReference>
<evidence type="ECO:0000256" key="2">
    <source>
        <dbReference type="ARBA" id="ARBA00005364"/>
    </source>
</evidence>
<keyword evidence="4" id="KW-0109">Calcium transport</keyword>
<accession>A0A087TPW0</accession>
<evidence type="ECO:0000256" key="5">
    <source>
        <dbReference type="ARBA" id="ARBA00022692"/>
    </source>
</evidence>
<dbReference type="EMBL" id="KK116230">
    <property type="protein sequence ID" value="KFM67149.1"/>
    <property type="molecule type" value="Genomic_DNA"/>
</dbReference>
<dbReference type="GO" id="GO:0005886">
    <property type="term" value="C:plasma membrane"/>
    <property type="evidence" value="ECO:0007669"/>
    <property type="project" value="TreeGrafter"/>
</dbReference>
<dbReference type="GO" id="GO:0006874">
    <property type="term" value="P:intracellular calcium ion homeostasis"/>
    <property type="evidence" value="ECO:0007669"/>
    <property type="project" value="TreeGrafter"/>
</dbReference>
<feature type="non-terminal residue" evidence="10">
    <location>
        <position position="139"/>
    </location>
</feature>
<keyword evidence="7 8" id="KW-0472">Membrane</keyword>
<dbReference type="OrthoDB" id="2127281at2759"/>
<evidence type="ECO:0000256" key="8">
    <source>
        <dbReference type="SAM" id="Phobius"/>
    </source>
</evidence>
<feature type="transmembrane region" description="Helical" evidence="8">
    <location>
        <begin position="116"/>
        <end position="138"/>
    </location>
</feature>
<keyword evidence="11" id="KW-1185">Reference proteome</keyword>
<organism evidence="10 11">
    <name type="scientific">Stegodyphus mimosarum</name>
    <name type="common">African social velvet spider</name>
    <dbReference type="NCBI Taxonomy" id="407821"/>
    <lineage>
        <taxon>Eukaryota</taxon>
        <taxon>Metazoa</taxon>
        <taxon>Ecdysozoa</taxon>
        <taxon>Arthropoda</taxon>
        <taxon>Chelicerata</taxon>
        <taxon>Arachnida</taxon>
        <taxon>Araneae</taxon>
        <taxon>Araneomorphae</taxon>
        <taxon>Entelegynae</taxon>
        <taxon>Eresoidea</taxon>
        <taxon>Eresidae</taxon>
        <taxon>Stegodyphus</taxon>
    </lineage>
</organism>
<keyword evidence="6 8" id="KW-1133">Transmembrane helix</keyword>
<sequence length="139" mass="15579">MLIIFWPLQNNSHLLTGPNGVMEFSFHHRRLLSSHSLHKSNLSRHSENSNCTPPDIEQFPRPMMDYTTRRKGGLILHIFVSLYMFLGLAILCDEYFVPSLEKMCKLLKIQSDVAGATFMAAGSSAPELATAVIAVFIAK</sequence>
<keyword evidence="3" id="KW-0050">Antiport</keyword>